<evidence type="ECO:0000256" key="4">
    <source>
        <dbReference type="ARBA" id="ARBA00022729"/>
    </source>
</evidence>
<organism evidence="9 10">
    <name type="scientific">Cottoperca gobio</name>
    <name type="common">Frogmouth</name>
    <name type="synonym">Aphritis gobio</name>
    <dbReference type="NCBI Taxonomy" id="56716"/>
    <lineage>
        <taxon>Eukaryota</taxon>
        <taxon>Metazoa</taxon>
        <taxon>Chordata</taxon>
        <taxon>Craniata</taxon>
        <taxon>Vertebrata</taxon>
        <taxon>Euteleostomi</taxon>
        <taxon>Actinopterygii</taxon>
        <taxon>Neopterygii</taxon>
        <taxon>Teleostei</taxon>
        <taxon>Neoteleostei</taxon>
        <taxon>Acanthomorphata</taxon>
        <taxon>Eupercaria</taxon>
        <taxon>Perciformes</taxon>
        <taxon>Notothenioidei</taxon>
        <taxon>Bovichtidae</taxon>
        <taxon>Cottoperca</taxon>
    </lineage>
</organism>
<evidence type="ECO:0000256" key="8">
    <source>
        <dbReference type="SAM" id="SignalP"/>
    </source>
</evidence>
<evidence type="ECO:0000313" key="9">
    <source>
        <dbReference type="Proteomes" id="UP000504630"/>
    </source>
</evidence>
<dbReference type="PANTHER" id="PTHR15076:SF15">
    <property type="entry name" value="CD99 ANTIGEN"/>
    <property type="match status" value="1"/>
</dbReference>
<keyword evidence="4 8" id="KW-0732">Signal</keyword>
<reference evidence="10" key="1">
    <citation type="submission" date="2025-08" db="UniProtKB">
        <authorList>
            <consortium name="RefSeq"/>
        </authorList>
    </citation>
    <scope>IDENTIFICATION</scope>
</reference>
<dbReference type="GO" id="GO:0005886">
    <property type="term" value="C:plasma membrane"/>
    <property type="evidence" value="ECO:0007669"/>
    <property type="project" value="TreeGrafter"/>
</dbReference>
<sequence length="199" mass="21215">MKFCLRIGLLLFLVTGTLTQNGFDLSDAFDDLDPTPAKPKEQPKAPEKPKHDGGLDLSDAFAPDEPTKEPKKPSSRDSGGFDLEDAFGPDLNPKTDKPAVKPPNSGGGGGTFDDSDLFDAGADGYKPDAGRPGGGGGADPDYNPNGGADQPQDPDLLWGQILKMLNANMPEEFYMWMSNLKQIVTPLLERAMALLQAVP</sequence>
<dbReference type="Pfam" id="PF12301">
    <property type="entry name" value="CD99L2"/>
    <property type="match status" value="1"/>
</dbReference>
<dbReference type="Proteomes" id="UP000504630">
    <property type="component" value="Chromosome 2"/>
</dbReference>
<evidence type="ECO:0000256" key="5">
    <source>
        <dbReference type="ARBA" id="ARBA00022989"/>
    </source>
</evidence>
<evidence type="ECO:0000256" key="2">
    <source>
        <dbReference type="ARBA" id="ARBA00008763"/>
    </source>
</evidence>
<keyword evidence="6" id="KW-0472">Membrane</keyword>
<comment type="similarity">
    <text evidence="2">Belongs to the CD99 family.</text>
</comment>
<dbReference type="PANTHER" id="PTHR15076">
    <property type="entry name" value="CD99/MIC2 PROTEIN RELATED"/>
    <property type="match status" value="1"/>
</dbReference>
<dbReference type="GeneID" id="115020975"/>
<keyword evidence="5" id="KW-1133">Transmembrane helix</keyword>
<name>A0A6J2RCD7_COTGO</name>
<feature type="region of interest" description="Disordered" evidence="7">
    <location>
        <begin position="30"/>
        <end position="155"/>
    </location>
</feature>
<dbReference type="InterPro" id="IPR022078">
    <property type="entry name" value="CD99L2"/>
</dbReference>
<evidence type="ECO:0000256" key="6">
    <source>
        <dbReference type="ARBA" id="ARBA00023136"/>
    </source>
</evidence>
<evidence type="ECO:0000256" key="3">
    <source>
        <dbReference type="ARBA" id="ARBA00022692"/>
    </source>
</evidence>
<evidence type="ECO:0000313" key="10">
    <source>
        <dbReference type="RefSeq" id="XP_029306955.1"/>
    </source>
</evidence>
<dbReference type="AlphaFoldDB" id="A0A6J2RCD7"/>
<protein>
    <submittedName>
        <fullName evidence="10">CD99 molecule isoform X2</fullName>
    </submittedName>
</protein>
<dbReference type="CTD" id="4267"/>
<feature type="chain" id="PRO_5026748271" evidence="8">
    <location>
        <begin position="20"/>
        <end position="199"/>
    </location>
</feature>
<gene>
    <name evidence="10" type="primary">cd99</name>
</gene>
<feature type="compositionally biased region" description="Basic and acidic residues" evidence="7">
    <location>
        <begin position="65"/>
        <end position="75"/>
    </location>
</feature>
<dbReference type="GO" id="GO:0034109">
    <property type="term" value="P:homotypic cell-cell adhesion"/>
    <property type="evidence" value="ECO:0007669"/>
    <property type="project" value="TreeGrafter"/>
</dbReference>
<feature type="signal peptide" evidence="8">
    <location>
        <begin position="1"/>
        <end position="19"/>
    </location>
</feature>
<keyword evidence="9" id="KW-1185">Reference proteome</keyword>
<comment type="subcellular location">
    <subcellularLocation>
        <location evidence="1">Membrane</location>
        <topology evidence="1">Single-pass type I membrane protein</topology>
    </subcellularLocation>
</comment>
<evidence type="ECO:0000256" key="7">
    <source>
        <dbReference type="SAM" id="MobiDB-lite"/>
    </source>
</evidence>
<proteinExistence type="inferred from homology"/>
<dbReference type="GO" id="GO:2000391">
    <property type="term" value="P:positive regulation of neutrophil extravasation"/>
    <property type="evidence" value="ECO:0007669"/>
    <property type="project" value="TreeGrafter"/>
</dbReference>
<dbReference type="RefSeq" id="XP_029306955.1">
    <property type="nucleotide sequence ID" value="XM_029451095.1"/>
</dbReference>
<dbReference type="GO" id="GO:0072683">
    <property type="term" value="P:T cell extravasation"/>
    <property type="evidence" value="ECO:0007669"/>
    <property type="project" value="TreeGrafter"/>
</dbReference>
<evidence type="ECO:0000256" key="1">
    <source>
        <dbReference type="ARBA" id="ARBA00004479"/>
    </source>
</evidence>
<keyword evidence="3" id="KW-0812">Transmembrane</keyword>
<accession>A0A6J2RCD7</accession>
<feature type="compositionally biased region" description="Basic and acidic residues" evidence="7">
    <location>
        <begin position="38"/>
        <end position="54"/>
    </location>
</feature>